<dbReference type="AlphaFoldDB" id="A0A5C3KBD1"/>
<feature type="non-terminal residue" evidence="1">
    <location>
        <position position="1"/>
    </location>
</feature>
<dbReference type="EMBL" id="ML210540">
    <property type="protein sequence ID" value="TFK17271.1"/>
    <property type="molecule type" value="Genomic_DNA"/>
</dbReference>
<proteinExistence type="predicted"/>
<evidence type="ECO:0000313" key="2">
    <source>
        <dbReference type="Proteomes" id="UP000307440"/>
    </source>
</evidence>
<organism evidence="1 2">
    <name type="scientific">Coprinopsis marcescibilis</name>
    <name type="common">Agaric fungus</name>
    <name type="synonym">Psathyrella marcescibilis</name>
    <dbReference type="NCBI Taxonomy" id="230819"/>
    <lineage>
        <taxon>Eukaryota</taxon>
        <taxon>Fungi</taxon>
        <taxon>Dikarya</taxon>
        <taxon>Basidiomycota</taxon>
        <taxon>Agaricomycotina</taxon>
        <taxon>Agaricomycetes</taxon>
        <taxon>Agaricomycetidae</taxon>
        <taxon>Agaricales</taxon>
        <taxon>Agaricineae</taxon>
        <taxon>Psathyrellaceae</taxon>
        <taxon>Coprinopsis</taxon>
    </lineage>
</organism>
<accession>A0A5C3KBD1</accession>
<dbReference type="STRING" id="230819.A0A5C3KBD1"/>
<sequence>RSCADHRKAAEEYLNACDSMARKVALDKHGVRWSEFLCLPYWDPSTFLVVDTMHNLFLGNIKRHCRNVDIWAM</sequence>
<protein>
    <submittedName>
        <fullName evidence="1">Uncharacterized protein</fullName>
    </submittedName>
</protein>
<feature type="non-terminal residue" evidence="1">
    <location>
        <position position="73"/>
    </location>
</feature>
<keyword evidence="2" id="KW-1185">Reference proteome</keyword>
<gene>
    <name evidence="1" type="ORF">FA15DRAFT_546184</name>
</gene>
<dbReference type="OrthoDB" id="3239894at2759"/>
<dbReference type="Proteomes" id="UP000307440">
    <property type="component" value="Unassembled WGS sequence"/>
</dbReference>
<reference evidence="1 2" key="1">
    <citation type="journal article" date="2019" name="Nat. Ecol. Evol.">
        <title>Megaphylogeny resolves global patterns of mushroom evolution.</title>
        <authorList>
            <person name="Varga T."/>
            <person name="Krizsan K."/>
            <person name="Foldi C."/>
            <person name="Dima B."/>
            <person name="Sanchez-Garcia M."/>
            <person name="Sanchez-Ramirez S."/>
            <person name="Szollosi G.J."/>
            <person name="Szarkandi J.G."/>
            <person name="Papp V."/>
            <person name="Albert L."/>
            <person name="Andreopoulos W."/>
            <person name="Angelini C."/>
            <person name="Antonin V."/>
            <person name="Barry K.W."/>
            <person name="Bougher N.L."/>
            <person name="Buchanan P."/>
            <person name="Buyck B."/>
            <person name="Bense V."/>
            <person name="Catcheside P."/>
            <person name="Chovatia M."/>
            <person name="Cooper J."/>
            <person name="Damon W."/>
            <person name="Desjardin D."/>
            <person name="Finy P."/>
            <person name="Geml J."/>
            <person name="Haridas S."/>
            <person name="Hughes K."/>
            <person name="Justo A."/>
            <person name="Karasinski D."/>
            <person name="Kautmanova I."/>
            <person name="Kiss B."/>
            <person name="Kocsube S."/>
            <person name="Kotiranta H."/>
            <person name="LaButti K.M."/>
            <person name="Lechner B.E."/>
            <person name="Liimatainen K."/>
            <person name="Lipzen A."/>
            <person name="Lukacs Z."/>
            <person name="Mihaltcheva S."/>
            <person name="Morgado L.N."/>
            <person name="Niskanen T."/>
            <person name="Noordeloos M.E."/>
            <person name="Ohm R.A."/>
            <person name="Ortiz-Santana B."/>
            <person name="Ovrebo C."/>
            <person name="Racz N."/>
            <person name="Riley R."/>
            <person name="Savchenko A."/>
            <person name="Shiryaev A."/>
            <person name="Soop K."/>
            <person name="Spirin V."/>
            <person name="Szebenyi C."/>
            <person name="Tomsovsky M."/>
            <person name="Tulloss R.E."/>
            <person name="Uehling J."/>
            <person name="Grigoriev I.V."/>
            <person name="Vagvolgyi C."/>
            <person name="Papp T."/>
            <person name="Martin F.M."/>
            <person name="Miettinen O."/>
            <person name="Hibbett D.S."/>
            <person name="Nagy L.G."/>
        </authorList>
    </citation>
    <scope>NUCLEOTIDE SEQUENCE [LARGE SCALE GENOMIC DNA]</scope>
    <source>
        <strain evidence="1 2">CBS 121175</strain>
    </source>
</reference>
<name>A0A5C3KBD1_COPMA</name>
<evidence type="ECO:0000313" key="1">
    <source>
        <dbReference type="EMBL" id="TFK17271.1"/>
    </source>
</evidence>